<organism evidence="1 2">
    <name type="scientific">Lasiodiplodia mahajangana</name>
    <dbReference type="NCBI Taxonomy" id="1108764"/>
    <lineage>
        <taxon>Eukaryota</taxon>
        <taxon>Fungi</taxon>
        <taxon>Dikarya</taxon>
        <taxon>Ascomycota</taxon>
        <taxon>Pezizomycotina</taxon>
        <taxon>Dothideomycetes</taxon>
        <taxon>Dothideomycetes incertae sedis</taxon>
        <taxon>Botryosphaeriales</taxon>
        <taxon>Botryosphaeriaceae</taxon>
        <taxon>Lasiodiplodia</taxon>
    </lineage>
</organism>
<comment type="caution">
    <text evidence="1">The sequence shown here is derived from an EMBL/GenBank/DDBJ whole genome shotgun (WGS) entry which is preliminary data.</text>
</comment>
<sequence length="440" mass="48834">MSSGTDSYVIVGAGIFGVSTAYYLIKKYPNASVTLVDRDAYDAESRVAASWDWNKVVRADYDDIIYCRLALEAQDIFKSDPLWQPYFHETGLIWTCRDDYGRAVIDNYKRLGRKADIKVVSVEEARKLYGGLFDSADYDGVKEVLINPTGGWGAAGDSLRAITRKALDLGVKYEVAEVATLLLGKDGKCSGIKTTKGKVLKATHTILCAGAYTPTLLEYSAVNSGLPNIAAGFRIVAGGITTGMHKLNAEEDAIYGSMPVAFQGYTPKQGPFIGSLPPTPVDREMKWWGPTIFKNTREVLPGHYVSSPPPKPDYGQWEVSKRLKDDIKHANHVFYGKKTADWKLEKHRICWDAFTTSGDFIVSPHAASKGLYIATGGSFHGYKFFPVIGKYVIQMLEGQLSPDLTEKWAWDRQRPDPALSPDFPRFEMKDLVDPVRTSKL</sequence>
<evidence type="ECO:0000313" key="1">
    <source>
        <dbReference type="EMBL" id="KAJ8131994.1"/>
    </source>
</evidence>
<evidence type="ECO:0000313" key="2">
    <source>
        <dbReference type="Proteomes" id="UP001153332"/>
    </source>
</evidence>
<gene>
    <name evidence="1" type="ORF">O1611_g1635</name>
</gene>
<protein>
    <submittedName>
        <fullName evidence="1">Uncharacterized protein</fullName>
    </submittedName>
</protein>
<dbReference type="EMBL" id="JAPUUL010000195">
    <property type="protein sequence ID" value="KAJ8131994.1"/>
    <property type="molecule type" value="Genomic_DNA"/>
</dbReference>
<name>A0ACC2JXF4_9PEZI</name>
<proteinExistence type="predicted"/>
<accession>A0ACC2JXF4</accession>
<reference evidence="1" key="1">
    <citation type="submission" date="2022-12" db="EMBL/GenBank/DDBJ databases">
        <title>Genome Sequence of Lasiodiplodia mahajangana.</title>
        <authorList>
            <person name="Buettner E."/>
        </authorList>
    </citation>
    <scope>NUCLEOTIDE SEQUENCE</scope>
    <source>
        <strain evidence="1">VT137</strain>
    </source>
</reference>
<keyword evidence="2" id="KW-1185">Reference proteome</keyword>
<dbReference type="Proteomes" id="UP001153332">
    <property type="component" value="Unassembled WGS sequence"/>
</dbReference>